<dbReference type="EC" id="2.3.1.-" evidence="1"/>
<name>A0ABU3JLL1_9ACTN</name>
<dbReference type="InterPro" id="IPR007434">
    <property type="entry name" value="FemAB-like"/>
</dbReference>
<dbReference type="EMBL" id="JASKMA010000003">
    <property type="protein sequence ID" value="MDT6982818.1"/>
    <property type="molecule type" value="Genomic_DNA"/>
</dbReference>
<keyword evidence="2" id="KW-1185">Reference proteome</keyword>
<dbReference type="InterPro" id="IPR016181">
    <property type="entry name" value="Acyl_CoA_acyltransferase"/>
</dbReference>
<proteinExistence type="predicted"/>
<dbReference type="RefSeq" id="WP_394306570.1">
    <property type="nucleotide sequence ID" value="NZ_JASKMA010000003.1"/>
</dbReference>
<gene>
    <name evidence="1" type="ORF">QNO04_05050</name>
</gene>
<evidence type="ECO:0000313" key="2">
    <source>
        <dbReference type="Proteomes" id="UP001249760"/>
    </source>
</evidence>
<evidence type="ECO:0000313" key="1">
    <source>
        <dbReference type="EMBL" id="MDT6982818.1"/>
    </source>
</evidence>
<dbReference type="SUPFAM" id="SSF55729">
    <property type="entry name" value="Acyl-CoA N-acyltransferases (Nat)"/>
    <property type="match status" value="1"/>
</dbReference>
<keyword evidence="1" id="KW-0808">Transferase</keyword>
<organism evidence="1 2">
    <name type="scientific">Streptomyces lusitanus</name>
    <dbReference type="NCBI Taxonomy" id="68232"/>
    <lineage>
        <taxon>Bacteria</taxon>
        <taxon>Bacillati</taxon>
        <taxon>Actinomycetota</taxon>
        <taxon>Actinomycetes</taxon>
        <taxon>Kitasatosporales</taxon>
        <taxon>Streptomycetaceae</taxon>
        <taxon>Streptomyces</taxon>
    </lineage>
</organism>
<keyword evidence="1" id="KW-0012">Acyltransferase</keyword>
<dbReference type="GO" id="GO:0016746">
    <property type="term" value="F:acyltransferase activity"/>
    <property type="evidence" value="ECO:0007669"/>
    <property type="project" value="UniProtKB-KW"/>
</dbReference>
<comment type="caution">
    <text evidence="1">The sequence shown here is derived from an EMBL/GenBank/DDBJ whole genome shotgun (WGS) entry which is preliminary data.</text>
</comment>
<protein>
    <submittedName>
        <fullName evidence="1">GNAT family N-acetyltransferase</fullName>
        <ecNumber evidence="1">2.3.1.-</ecNumber>
    </submittedName>
</protein>
<sequence length="396" mass="43837">MTVWTTENLAEARERGWDAVVPPDDLFRSPGWLALESEQTNLPPRYYLAGEPGRAEAGLSCYPLDASSEPWPFMRVDRTVRMLAAARGVEPDEDTARAVDALLPTRLFGGRRVPDTALVTAPGLPENRRQHRIAELIAAGEDDARAAGAASSAFLFVAASDTVLREVLRERGYAEVPTAHYSTLRLSEPGFEGYLRLLPSDRRRKVRYERRRLEAAGVGFRIEPLTPALTGELVPLLLKHGSKYGHAYTPEAMTRTVRLHATHCGADAEVITARSQDGVVRGFSLVVRRGSRLYIRLTGYDYDWQGKLPLYFALCFYEPVEHASRIGATTLDYAVASESTKLSRGCTQERRFGYVKAFDPTTHTTVARLLARLGDDPRTARVDAPRAAAGARLELP</sequence>
<reference evidence="1 2" key="1">
    <citation type="submission" date="2023-05" db="EMBL/GenBank/DDBJ databases">
        <title>Streptomyces fuscus sp. nov., a brown-black pigment producing actinomyces isolated from dry sand of Sea duck farm.</title>
        <authorList>
            <person name="Xie J."/>
            <person name="Shen N."/>
        </authorList>
    </citation>
    <scope>NUCLEOTIDE SEQUENCE [LARGE SCALE GENOMIC DNA]</scope>
    <source>
        <strain evidence="1 2">CGMCC 4.1745</strain>
    </source>
</reference>
<dbReference type="Proteomes" id="UP001249760">
    <property type="component" value="Unassembled WGS sequence"/>
</dbReference>
<dbReference type="Pfam" id="PF04339">
    <property type="entry name" value="FemAB_like"/>
    <property type="match status" value="1"/>
</dbReference>
<accession>A0ABU3JLL1</accession>